<protein>
    <submittedName>
        <fullName evidence="2">Uncharacterized protein</fullName>
    </submittedName>
</protein>
<sequence>MSAKPSALAAPCVATIQEADRCGRPVARPAAQSRASSIVATSTSAEVTSSARVMRPAAAGAASRRVSQPVIHMPAVSTAAPASCTQSPAKKPARTSAVPAGTARAASCPARRAGSRRQTRPATSAAVNPA</sequence>
<keyword evidence="3" id="KW-1185">Reference proteome</keyword>
<proteinExistence type="predicted"/>
<comment type="caution">
    <text evidence="2">The sequence shown here is derived from an EMBL/GenBank/DDBJ whole genome shotgun (WGS) entry which is preliminary data.</text>
</comment>
<dbReference type="Proteomes" id="UP001500620">
    <property type="component" value="Unassembled WGS sequence"/>
</dbReference>
<feature type="compositionally biased region" description="Low complexity" evidence="1">
    <location>
        <begin position="33"/>
        <end position="53"/>
    </location>
</feature>
<organism evidence="2 3">
    <name type="scientific">Dactylosporangium darangshiense</name>
    <dbReference type="NCBI Taxonomy" id="579108"/>
    <lineage>
        <taxon>Bacteria</taxon>
        <taxon>Bacillati</taxon>
        <taxon>Actinomycetota</taxon>
        <taxon>Actinomycetes</taxon>
        <taxon>Micromonosporales</taxon>
        <taxon>Micromonosporaceae</taxon>
        <taxon>Dactylosporangium</taxon>
    </lineage>
</organism>
<name>A0ABP8DKF9_9ACTN</name>
<feature type="region of interest" description="Disordered" evidence="1">
    <location>
        <begin position="21"/>
        <end position="53"/>
    </location>
</feature>
<reference evidence="3" key="1">
    <citation type="journal article" date="2019" name="Int. J. Syst. Evol. Microbiol.">
        <title>The Global Catalogue of Microorganisms (GCM) 10K type strain sequencing project: providing services to taxonomists for standard genome sequencing and annotation.</title>
        <authorList>
            <consortium name="The Broad Institute Genomics Platform"/>
            <consortium name="The Broad Institute Genome Sequencing Center for Infectious Disease"/>
            <person name="Wu L."/>
            <person name="Ma J."/>
        </authorList>
    </citation>
    <scope>NUCLEOTIDE SEQUENCE [LARGE SCALE GENOMIC DNA]</scope>
    <source>
        <strain evidence="3">JCM 17441</strain>
    </source>
</reference>
<accession>A0ABP8DKF9</accession>
<feature type="region of interest" description="Disordered" evidence="1">
    <location>
        <begin position="79"/>
        <end position="130"/>
    </location>
</feature>
<evidence type="ECO:0000313" key="2">
    <source>
        <dbReference type="EMBL" id="GAA4258130.1"/>
    </source>
</evidence>
<evidence type="ECO:0000313" key="3">
    <source>
        <dbReference type="Proteomes" id="UP001500620"/>
    </source>
</evidence>
<gene>
    <name evidence="2" type="ORF">GCM10022255_077630</name>
</gene>
<dbReference type="EMBL" id="BAABAT010000030">
    <property type="protein sequence ID" value="GAA4258130.1"/>
    <property type="molecule type" value="Genomic_DNA"/>
</dbReference>
<evidence type="ECO:0000256" key="1">
    <source>
        <dbReference type="SAM" id="MobiDB-lite"/>
    </source>
</evidence>
<feature type="compositionally biased region" description="Polar residues" evidence="1">
    <location>
        <begin position="120"/>
        <end position="130"/>
    </location>
</feature>